<feature type="compositionally biased region" description="Basic and acidic residues" evidence="1">
    <location>
        <begin position="104"/>
        <end position="117"/>
    </location>
</feature>
<feature type="region of interest" description="Disordered" evidence="1">
    <location>
        <begin position="184"/>
        <end position="301"/>
    </location>
</feature>
<feature type="compositionally biased region" description="Polar residues" evidence="1">
    <location>
        <begin position="288"/>
        <end position="301"/>
    </location>
</feature>
<organism evidence="2 3">
    <name type="scientific">Tegillarca granosa</name>
    <name type="common">Malaysian cockle</name>
    <name type="synonym">Anadara granosa</name>
    <dbReference type="NCBI Taxonomy" id="220873"/>
    <lineage>
        <taxon>Eukaryota</taxon>
        <taxon>Metazoa</taxon>
        <taxon>Spiralia</taxon>
        <taxon>Lophotrochozoa</taxon>
        <taxon>Mollusca</taxon>
        <taxon>Bivalvia</taxon>
        <taxon>Autobranchia</taxon>
        <taxon>Pteriomorphia</taxon>
        <taxon>Arcoida</taxon>
        <taxon>Arcoidea</taxon>
        <taxon>Arcidae</taxon>
        <taxon>Tegillarca</taxon>
    </lineage>
</organism>
<name>A0ABQ9FHE1_TEGGR</name>
<evidence type="ECO:0000313" key="2">
    <source>
        <dbReference type="EMBL" id="KAJ8315947.1"/>
    </source>
</evidence>
<comment type="caution">
    <text evidence="2">The sequence shown here is derived from an EMBL/GenBank/DDBJ whole genome shotgun (WGS) entry which is preliminary data.</text>
</comment>
<feature type="compositionally biased region" description="Low complexity" evidence="1">
    <location>
        <begin position="136"/>
        <end position="150"/>
    </location>
</feature>
<protein>
    <submittedName>
        <fullName evidence="2">Uncharacterized protein</fullName>
    </submittedName>
</protein>
<dbReference type="EMBL" id="JARBDR010000328">
    <property type="protein sequence ID" value="KAJ8315947.1"/>
    <property type="molecule type" value="Genomic_DNA"/>
</dbReference>
<sequence length="369" mass="41024">MFPIIIITNKNAFIFRNKVCRVILFISSAHNNSPSCPPNDSYGAAYLPISQDNFFSKREDSERCGCRTFYLFRLQKSTLFLGIIFFVLHVHGKTKLKNEELKFESKKEETKVREKRQATAPTTAPTGEQEIEIEETTAAPTTTTKAAPTLAPYPRPGRPQYQPPRAPAAPTIGTISYSRQQYLGKNPTNSQVWPGSRGGHAPPQQQAPPPPQPTSRQWPPRQSPTQWPGPSYQQPQSFSTRQRPPASLSFSASLGPRPTQNFQQRNDHLSSLSIGRSFSRPPRMPPNSFKTAVPVSTRSSPAQTNSIASIFGAPKPKPKVGSQCPTFLYTTQNNMVEFHTVPGQCKIAIEFPPPGFYGHPKGKLVENDH</sequence>
<evidence type="ECO:0000313" key="3">
    <source>
        <dbReference type="Proteomes" id="UP001217089"/>
    </source>
</evidence>
<feature type="compositionally biased region" description="Polar residues" evidence="1">
    <location>
        <begin position="225"/>
        <end position="276"/>
    </location>
</feature>
<keyword evidence="3" id="KW-1185">Reference proteome</keyword>
<dbReference type="Proteomes" id="UP001217089">
    <property type="component" value="Unassembled WGS sequence"/>
</dbReference>
<feature type="compositionally biased region" description="Low complexity" evidence="1">
    <location>
        <begin position="214"/>
        <end position="224"/>
    </location>
</feature>
<accession>A0ABQ9FHE1</accession>
<feature type="non-terminal residue" evidence="2">
    <location>
        <position position="369"/>
    </location>
</feature>
<reference evidence="2 3" key="1">
    <citation type="submission" date="2022-12" db="EMBL/GenBank/DDBJ databases">
        <title>Chromosome-level genome of Tegillarca granosa.</title>
        <authorList>
            <person name="Kim J."/>
        </authorList>
    </citation>
    <scope>NUCLEOTIDE SEQUENCE [LARGE SCALE GENOMIC DNA]</scope>
    <source>
        <strain evidence="2">Teg-2019</strain>
        <tissue evidence="2">Adductor muscle</tissue>
    </source>
</reference>
<feature type="compositionally biased region" description="Pro residues" evidence="1">
    <location>
        <begin position="151"/>
        <end position="167"/>
    </location>
</feature>
<feature type="region of interest" description="Disordered" evidence="1">
    <location>
        <begin position="104"/>
        <end position="171"/>
    </location>
</feature>
<evidence type="ECO:0000256" key="1">
    <source>
        <dbReference type="SAM" id="MobiDB-lite"/>
    </source>
</evidence>
<feature type="compositionally biased region" description="Polar residues" evidence="1">
    <location>
        <begin position="184"/>
        <end position="193"/>
    </location>
</feature>
<proteinExistence type="predicted"/>
<gene>
    <name evidence="2" type="ORF">KUTeg_005961</name>
</gene>